<dbReference type="SUPFAM" id="SSF53474">
    <property type="entry name" value="alpha/beta-Hydrolases"/>
    <property type="match status" value="1"/>
</dbReference>
<keyword evidence="2" id="KW-1185">Reference proteome</keyword>
<sequence length="399" mass="45166">MSSPTSASDVWLVKEHVIPASYPRGFRRGVRNPYTSRLRLHIKQYTPQKPARPGDVPSTVPKEAITIVFHHGAACAKESYEPFFADLLAHPSCPPIRSIWSLDAANHGQSYLLNASEICDEPHWFDTAHDVKHLINIFQAEMPPPLVGLVCMEPTTESGWWHGTYETGNPRIKGLAGRRDRWPSREAARKAFGKSPYYGRFDPRVFEKVLQYDLVDIPDAEGGGVAFTTPKSQEWALYVRPDPPLPGYPTGEEYMTRLVEIQMVTGFYRAEGSRIKEFMTGIHCKTLLVWSTEDKWLSNAPYRERITTALGTSLMGGGGKERGQVEEKFVEHGRHNFPFDNPSESGAIVANWLNDTIWPIFLKEEAGRLKEPITNSKDFQEGFRQRIENVRPMAKPSKL</sequence>
<dbReference type="RefSeq" id="XP_007786115.1">
    <property type="nucleotide sequence ID" value="XM_007787925.1"/>
</dbReference>
<dbReference type="Proteomes" id="UP000019373">
    <property type="component" value="Unassembled WGS sequence"/>
</dbReference>
<dbReference type="OrthoDB" id="94039at2759"/>
<dbReference type="GeneID" id="19240811"/>
<evidence type="ECO:0000313" key="2">
    <source>
        <dbReference type="Proteomes" id="UP000019373"/>
    </source>
</evidence>
<evidence type="ECO:0000313" key="1">
    <source>
        <dbReference type="EMBL" id="ERF76591.1"/>
    </source>
</evidence>
<dbReference type="Gene3D" id="3.40.50.1820">
    <property type="entry name" value="alpha/beta hydrolase"/>
    <property type="match status" value="1"/>
</dbReference>
<name>U1GWX6_ENDPU</name>
<dbReference type="OMA" id="WAPDIAN"/>
<proteinExistence type="predicted"/>
<dbReference type="EMBL" id="KE720743">
    <property type="protein sequence ID" value="ERF76591.1"/>
    <property type="molecule type" value="Genomic_DNA"/>
</dbReference>
<dbReference type="AlphaFoldDB" id="U1GWX6"/>
<organism evidence="1 2">
    <name type="scientific">Endocarpon pusillum (strain Z07020 / HMAS-L-300199)</name>
    <name type="common">Lichen-forming fungus</name>
    <dbReference type="NCBI Taxonomy" id="1263415"/>
    <lineage>
        <taxon>Eukaryota</taxon>
        <taxon>Fungi</taxon>
        <taxon>Dikarya</taxon>
        <taxon>Ascomycota</taxon>
        <taxon>Pezizomycotina</taxon>
        <taxon>Eurotiomycetes</taxon>
        <taxon>Chaetothyriomycetidae</taxon>
        <taxon>Verrucariales</taxon>
        <taxon>Verrucariaceae</taxon>
        <taxon>Endocarpon</taxon>
    </lineage>
</organism>
<reference evidence="2" key="1">
    <citation type="journal article" date="2014" name="BMC Genomics">
        <title>Genome characteristics reveal the impact of lichenization on lichen-forming fungus Endocarpon pusillum Hedwig (Verrucariales, Ascomycota).</title>
        <authorList>
            <person name="Wang Y.-Y."/>
            <person name="Liu B."/>
            <person name="Zhang X.-Y."/>
            <person name="Zhou Q.-M."/>
            <person name="Zhang T."/>
            <person name="Li H."/>
            <person name="Yu Y.-F."/>
            <person name="Zhang X.-L."/>
            <person name="Hao X.-Y."/>
            <person name="Wang M."/>
            <person name="Wang L."/>
            <person name="Wei J.-C."/>
        </authorList>
    </citation>
    <scope>NUCLEOTIDE SEQUENCE [LARGE SCALE GENOMIC DNA]</scope>
    <source>
        <strain evidence="2">Z07020 / HMAS-L-300199</strain>
    </source>
</reference>
<dbReference type="HOGENOM" id="CLU_036837_2_0_1"/>
<protein>
    <recommendedName>
        <fullName evidence="3">AB hydrolase-1 domain-containing protein</fullName>
    </recommendedName>
</protein>
<evidence type="ECO:0008006" key="3">
    <source>
        <dbReference type="Google" id="ProtNLM"/>
    </source>
</evidence>
<dbReference type="eggNOG" id="ENOG502RA6W">
    <property type="taxonomic scope" value="Eukaryota"/>
</dbReference>
<gene>
    <name evidence="1" type="ORF">EPUS_05864</name>
</gene>
<dbReference type="InterPro" id="IPR029058">
    <property type="entry name" value="AB_hydrolase_fold"/>
</dbReference>
<accession>U1GWX6</accession>